<dbReference type="EMBL" id="CM056744">
    <property type="protein sequence ID" value="KAJ8665204.1"/>
    <property type="molecule type" value="Genomic_DNA"/>
</dbReference>
<name>A0ACC2N2C2_9HYME</name>
<evidence type="ECO:0000313" key="2">
    <source>
        <dbReference type="Proteomes" id="UP001239111"/>
    </source>
</evidence>
<comment type="caution">
    <text evidence="1">The sequence shown here is derived from an EMBL/GenBank/DDBJ whole genome shotgun (WGS) entry which is preliminary data.</text>
</comment>
<organism evidence="1 2">
    <name type="scientific">Eretmocerus hayati</name>
    <dbReference type="NCBI Taxonomy" id="131215"/>
    <lineage>
        <taxon>Eukaryota</taxon>
        <taxon>Metazoa</taxon>
        <taxon>Ecdysozoa</taxon>
        <taxon>Arthropoda</taxon>
        <taxon>Hexapoda</taxon>
        <taxon>Insecta</taxon>
        <taxon>Pterygota</taxon>
        <taxon>Neoptera</taxon>
        <taxon>Endopterygota</taxon>
        <taxon>Hymenoptera</taxon>
        <taxon>Apocrita</taxon>
        <taxon>Proctotrupomorpha</taxon>
        <taxon>Chalcidoidea</taxon>
        <taxon>Aphelinidae</taxon>
        <taxon>Aphelininae</taxon>
        <taxon>Eretmocerus</taxon>
    </lineage>
</organism>
<evidence type="ECO:0000313" key="1">
    <source>
        <dbReference type="EMBL" id="KAJ8665204.1"/>
    </source>
</evidence>
<keyword evidence="2" id="KW-1185">Reference proteome</keyword>
<accession>A0ACC2N2C2</accession>
<gene>
    <name evidence="1" type="ORF">QAD02_006866</name>
</gene>
<proteinExistence type="predicted"/>
<protein>
    <submittedName>
        <fullName evidence="1">Uncharacterized protein</fullName>
    </submittedName>
</protein>
<dbReference type="Proteomes" id="UP001239111">
    <property type="component" value="Chromosome 4"/>
</dbReference>
<sequence>MTDISNQDLQDLLHYFSKNTYQASCADSKAQAIMQRCILLADIDYTHRIINNNGGDLSAHYPSHLIILENEKHHNQNFCHTPPPLRATETIYESLDGFSDLKDLMKNAKMARTRSRFPLPVILYNGRHVCRSATISNSKEIALRSGIEYFFPTDDSGTTFVQEINDDPNPASSDWSVDFAKVRSQDIKLLRNLNVGTIVDLMVEKKKIKYGVVVTSSEKVDKERRYDDFTLISLPYPGCEFFKEFRENNYFAKGLMYDWKQSFVDADIGVPENSITSALRIEWMQYRNWDLVKLTQNYLKLILRYLQETSSGLLIHCISGWDRTPLFISLLRISLWADGAIHTSLSPQQLLYYTIAYDWMLFGHNLQDRLTKSEEIFYFCFYFLKHIVDDEFSINRRISSRRLARSDDSDSQLDFMLENELGVTPSSRASNLSLNSISSQDNNPPVVVSSSSVESQDEVHCNGNVYPWTIYHHPVSKDASSGCCGSSNGSSNGHGSRSPQPVFQTMNGSCSTAPVAVPAAGRPRQRNESSSSAGSWQMVSMTGSLQRGANGHNLADGLPPESSHTPGNNSSSGDEYISRANKLNQLRQLFINIYGQAVGLKMKDNSEGSGIGMLFGNFVERVSILSGQRASS</sequence>
<reference evidence="1" key="1">
    <citation type="submission" date="2023-04" db="EMBL/GenBank/DDBJ databases">
        <title>A chromosome-level genome assembly of the parasitoid wasp Eretmocerus hayati.</title>
        <authorList>
            <person name="Zhong Y."/>
            <person name="Liu S."/>
            <person name="Liu Y."/>
        </authorList>
    </citation>
    <scope>NUCLEOTIDE SEQUENCE</scope>
    <source>
        <strain evidence="1">ZJU_SS_LIU_2023</strain>
    </source>
</reference>